<protein>
    <recommendedName>
        <fullName evidence="8">MAPEG family protein</fullName>
    </recommendedName>
</protein>
<keyword evidence="4 5" id="KW-0472">Membrane</keyword>
<organism evidence="6 7">
    <name type="scientific">Caulobacter ginsengisoli</name>
    <dbReference type="NCBI Taxonomy" id="400775"/>
    <lineage>
        <taxon>Bacteria</taxon>
        <taxon>Pseudomonadati</taxon>
        <taxon>Pseudomonadota</taxon>
        <taxon>Alphaproteobacteria</taxon>
        <taxon>Caulobacterales</taxon>
        <taxon>Caulobacteraceae</taxon>
        <taxon>Caulobacter</taxon>
    </lineage>
</organism>
<reference evidence="6 7" key="1">
    <citation type="submission" date="2023-07" db="EMBL/GenBank/DDBJ databases">
        <title>Genomic Encyclopedia of Type Strains, Phase IV (KMG-IV): sequencing the most valuable type-strain genomes for metagenomic binning, comparative biology and taxonomic classification.</title>
        <authorList>
            <person name="Goeker M."/>
        </authorList>
    </citation>
    <scope>NUCLEOTIDE SEQUENCE [LARGE SCALE GENOMIC DNA]</scope>
    <source>
        <strain evidence="6 7">DSM 18695</strain>
    </source>
</reference>
<gene>
    <name evidence="6" type="ORF">QO010_004516</name>
</gene>
<evidence type="ECO:0000256" key="5">
    <source>
        <dbReference type="SAM" id="Phobius"/>
    </source>
</evidence>
<keyword evidence="7" id="KW-1185">Reference proteome</keyword>
<evidence type="ECO:0000313" key="6">
    <source>
        <dbReference type="EMBL" id="MDQ0466720.1"/>
    </source>
</evidence>
<evidence type="ECO:0000313" key="7">
    <source>
        <dbReference type="Proteomes" id="UP001228905"/>
    </source>
</evidence>
<evidence type="ECO:0008006" key="8">
    <source>
        <dbReference type="Google" id="ProtNLM"/>
    </source>
</evidence>
<dbReference type="RefSeq" id="WP_307352861.1">
    <property type="nucleotide sequence ID" value="NZ_JAUSVS010000014.1"/>
</dbReference>
<dbReference type="Gene3D" id="1.20.120.550">
    <property type="entry name" value="Membrane associated eicosanoid/glutathione metabolism-like domain"/>
    <property type="match status" value="1"/>
</dbReference>
<feature type="transmembrane region" description="Helical" evidence="5">
    <location>
        <begin position="6"/>
        <end position="28"/>
    </location>
</feature>
<comment type="caution">
    <text evidence="6">The sequence shown here is derived from an EMBL/GenBank/DDBJ whole genome shotgun (WGS) entry which is preliminary data.</text>
</comment>
<dbReference type="InterPro" id="IPR001129">
    <property type="entry name" value="Membr-assoc_MAPEG"/>
</dbReference>
<evidence type="ECO:0000256" key="2">
    <source>
        <dbReference type="ARBA" id="ARBA00022692"/>
    </source>
</evidence>
<evidence type="ECO:0000256" key="4">
    <source>
        <dbReference type="ARBA" id="ARBA00023136"/>
    </source>
</evidence>
<feature type="transmembrane region" description="Helical" evidence="5">
    <location>
        <begin position="76"/>
        <end position="102"/>
    </location>
</feature>
<comment type="subcellular location">
    <subcellularLocation>
        <location evidence="1">Membrane</location>
    </subcellularLocation>
</comment>
<dbReference type="SUPFAM" id="SSF161084">
    <property type="entry name" value="MAPEG domain-like"/>
    <property type="match status" value="1"/>
</dbReference>
<dbReference type="InterPro" id="IPR023352">
    <property type="entry name" value="MAPEG-like_dom_sf"/>
</dbReference>
<name>A0ABU0IXJ6_9CAUL</name>
<keyword evidence="3 5" id="KW-1133">Transmembrane helix</keyword>
<dbReference type="Pfam" id="PF01124">
    <property type="entry name" value="MAPEG"/>
    <property type="match status" value="1"/>
</dbReference>
<keyword evidence="2 5" id="KW-0812">Transmembrane</keyword>
<evidence type="ECO:0000256" key="3">
    <source>
        <dbReference type="ARBA" id="ARBA00022989"/>
    </source>
</evidence>
<sequence>MHLDSSAIWILRAVCGGGVLSLVMMVWMTAVRLPAMRKAGLTYQDAAHTEDFRPRLPSPVRRVADNYNHLFEAPTVFYTVAIVIVVAGLADPAYAIAAWIYLGLRVCHSLVQATIDRVTIRANLYALSWLVLGLMILRATFDLSGGRLPG</sequence>
<dbReference type="Proteomes" id="UP001228905">
    <property type="component" value="Unassembled WGS sequence"/>
</dbReference>
<feature type="transmembrane region" description="Helical" evidence="5">
    <location>
        <begin position="122"/>
        <end position="141"/>
    </location>
</feature>
<accession>A0ABU0IXJ6</accession>
<proteinExistence type="predicted"/>
<evidence type="ECO:0000256" key="1">
    <source>
        <dbReference type="ARBA" id="ARBA00004370"/>
    </source>
</evidence>
<dbReference type="EMBL" id="JAUSVS010000014">
    <property type="protein sequence ID" value="MDQ0466720.1"/>
    <property type="molecule type" value="Genomic_DNA"/>
</dbReference>